<evidence type="ECO:0000313" key="6">
    <source>
        <dbReference type="Proteomes" id="UP000595897"/>
    </source>
</evidence>
<evidence type="ECO:0000259" key="4">
    <source>
        <dbReference type="Pfam" id="PF26615"/>
    </source>
</evidence>
<keyword evidence="1" id="KW-1133">Transmembrane helix</keyword>
<dbReference type="InterPro" id="IPR058507">
    <property type="entry name" value="DUF8194"/>
</dbReference>
<keyword evidence="6" id="KW-1185">Reference proteome</keyword>
<evidence type="ECO:0000313" key="5">
    <source>
        <dbReference type="EMBL" id="BCN29539.1"/>
    </source>
</evidence>
<keyword evidence="1" id="KW-0812">Transmembrane</keyword>
<organism evidence="5 6">
    <name type="scientific">Anaeromicropila herbilytica</name>
    <dbReference type="NCBI Taxonomy" id="2785025"/>
    <lineage>
        <taxon>Bacteria</taxon>
        <taxon>Bacillati</taxon>
        <taxon>Bacillota</taxon>
        <taxon>Clostridia</taxon>
        <taxon>Lachnospirales</taxon>
        <taxon>Lachnospiraceae</taxon>
        <taxon>Anaeromicropila</taxon>
    </lineage>
</organism>
<dbReference type="Pfam" id="PF26615">
    <property type="entry name" value="DUF8195"/>
    <property type="match status" value="1"/>
</dbReference>
<dbReference type="EMBL" id="AP024169">
    <property type="protein sequence ID" value="BCN29539.1"/>
    <property type="molecule type" value="Genomic_DNA"/>
</dbReference>
<accession>A0A7R7IC51</accession>
<evidence type="ECO:0000256" key="1">
    <source>
        <dbReference type="SAM" id="Phobius"/>
    </source>
</evidence>
<feature type="domain" description="DUF8195" evidence="4">
    <location>
        <begin position="384"/>
        <end position="612"/>
    </location>
</feature>
<dbReference type="KEGG" id="ahb:bsdtb5_08340"/>
<feature type="domain" description="DUF8194" evidence="3">
    <location>
        <begin position="285"/>
        <end position="378"/>
    </location>
</feature>
<evidence type="ECO:0000259" key="3">
    <source>
        <dbReference type="Pfam" id="PF26614"/>
    </source>
</evidence>
<dbReference type="Pfam" id="PF26614">
    <property type="entry name" value="DUF8194"/>
    <property type="match status" value="1"/>
</dbReference>
<feature type="domain" description="DUF8193" evidence="2">
    <location>
        <begin position="27"/>
        <end position="270"/>
    </location>
</feature>
<dbReference type="AlphaFoldDB" id="A0A7R7IC51"/>
<reference evidence="5 6" key="1">
    <citation type="submission" date="2020-11" db="EMBL/GenBank/DDBJ databases">
        <title>Draft genome sequencing of a Lachnospiraceae strain isolated from anoxic soil subjected to BSD treatment.</title>
        <authorList>
            <person name="Uek A."/>
            <person name="Tonouchi A."/>
        </authorList>
    </citation>
    <scope>NUCLEOTIDE SEQUENCE [LARGE SCALE GENOMIC DNA]</scope>
    <source>
        <strain evidence="5 6">TB5</strain>
    </source>
</reference>
<dbReference type="InterPro" id="IPR058508">
    <property type="entry name" value="DUF8195"/>
</dbReference>
<dbReference type="InterPro" id="IPR058506">
    <property type="entry name" value="DUF8193"/>
</dbReference>
<feature type="transmembrane region" description="Helical" evidence="1">
    <location>
        <begin position="7"/>
        <end position="25"/>
    </location>
</feature>
<name>A0A7R7IC51_9FIRM</name>
<keyword evidence="1" id="KW-0472">Membrane</keyword>
<evidence type="ECO:0000259" key="2">
    <source>
        <dbReference type="Pfam" id="PF26613"/>
    </source>
</evidence>
<dbReference type="Proteomes" id="UP000595897">
    <property type="component" value="Chromosome"/>
</dbReference>
<dbReference type="RefSeq" id="WP_271714810.1">
    <property type="nucleotide sequence ID" value="NZ_AP024169.1"/>
</dbReference>
<protein>
    <submittedName>
        <fullName evidence="5">Uncharacterized protein</fullName>
    </submittedName>
</protein>
<proteinExistence type="predicted"/>
<gene>
    <name evidence="5" type="ORF">bsdtb5_08340</name>
</gene>
<dbReference type="Pfam" id="PF26613">
    <property type="entry name" value="DUF8193"/>
    <property type="match status" value="1"/>
</dbReference>
<sequence>MNKIYKYFIIIGVIMLYIINSNVVVKADPNMDGGGKGGGTQQGSGSNFYSTGDDGVRITIVDMKTKRRAEGTISIDYYRKPGKTQTAVFHFGKVCKLEYMGVGGYPTQADLKQSSDDYNKNENGQYTAFNVDDMPTIVSNSSSNSSIEKIKNYFNDSTRLELIAKRVGINYNQLISGNYKIIIEPMIYITFETRYIAMTAHEAAKLDMALGGTTTTGGKLRAKFVSFTHKNLPLSIFLKKKELGIKRWTGSKTERVNNGRILEYLGIGILSFKPDEVETDIEAGNYTYRPDTDVITAIDVSVGSEGDGATCDNPITVQFSGDMITTTQVTGITIPPNGSRLVWIKWHTPNLKTKTSTTIHALIVGGGTASSASVGIVISPIDEKEPPNPTADDHKPINWSDDILPTFPKTGALSKFSSPVSARSWHTYTCTKKSVWNGEYYTDAKGKYILDGSGNRIKIYETVYEFSTNHYSASLVDTNTKLKPDNTTKKSNITVSSVKSGYGIELNVASNIVGSSSDTTGIQTAVVYFPEFSYKKYRRIGKLPGAALNSTIQFPINQYSIYKNPVHFTPIWFPDKEYKVYIESLDAWTPAGMICDKATASIQVKGSLWDDWHIGVIPNLP</sequence>